<accession>A0A4Y9RYJ0</accession>
<feature type="domain" description="Aconitase A/isopropylmalate dehydratase small subunit swivel" evidence="11">
    <location>
        <begin position="4"/>
        <end position="124"/>
    </location>
</feature>
<comment type="caution">
    <text evidence="12">The sequence shown here is derived from an EMBL/GenBank/DDBJ whole genome shotgun (WGS) entry which is preliminary data.</text>
</comment>
<dbReference type="InterPro" id="IPR015928">
    <property type="entry name" value="Aconitase/3IPM_dehydase_swvl"/>
</dbReference>
<evidence type="ECO:0000259" key="11">
    <source>
        <dbReference type="Pfam" id="PF00694"/>
    </source>
</evidence>
<dbReference type="AlphaFoldDB" id="A0A4Y9RYJ0"/>
<dbReference type="CDD" id="cd01577">
    <property type="entry name" value="IPMI_Swivel"/>
    <property type="match status" value="1"/>
</dbReference>
<evidence type="ECO:0000256" key="8">
    <source>
        <dbReference type="ARBA" id="ARBA00022605"/>
    </source>
</evidence>
<evidence type="ECO:0000313" key="12">
    <source>
        <dbReference type="EMBL" id="TFW14052.1"/>
    </source>
</evidence>
<evidence type="ECO:0000256" key="1">
    <source>
        <dbReference type="ARBA" id="ARBA00000491"/>
    </source>
</evidence>
<keyword evidence="13" id="KW-1185">Reference proteome</keyword>
<evidence type="ECO:0000256" key="9">
    <source>
        <dbReference type="ARBA" id="ARBA00023239"/>
    </source>
</evidence>
<dbReference type="InterPro" id="IPR050075">
    <property type="entry name" value="LeuD"/>
</dbReference>
<dbReference type="GO" id="GO:0003861">
    <property type="term" value="F:3-isopropylmalate dehydratase activity"/>
    <property type="evidence" value="ECO:0007669"/>
    <property type="project" value="UniProtKB-EC"/>
</dbReference>
<sequence>MSEPFQILTSKTVTLSQANIDTDQIIPARFLTTTSREGLGKAAFYDWRYETDGSEKPEAILNRIDPAEHRILLAGKNFACGSSREHAPWALLDYGFKAVISTEIADIFTSNALKNGLLPVVVSQAVWDDLASQPDQPVTIDLQANQIQRGNAEPVSFGVESFARQCLLDGVDTLGWLQANMPEIEAYERSRETL</sequence>
<evidence type="ECO:0000256" key="4">
    <source>
        <dbReference type="ARBA" id="ARBA00009845"/>
    </source>
</evidence>
<name>A0A4Y9RYJ0_9CAUL</name>
<keyword evidence="10" id="KW-0100">Branched-chain amino acid biosynthesis</keyword>
<comment type="similarity">
    <text evidence="4">Belongs to the LeuD family. LeuD type 1 subfamily.</text>
</comment>
<dbReference type="GO" id="GO:0009098">
    <property type="term" value="P:L-leucine biosynthetic process"/>
    <property type="evidence" value="ECO:0007669"/>
    <property type="project" value="UniProtKB-UniPathway"/>
</dbReference>
<dbReference type="SUPFAM" id="SSF52016">
    <property type="entry name" value="LeuD/IlvD-like"/>
    <property type="match status" value="1"/>
</dbReference>
<evidence type="ECO:0000256" key="2">
    <source>
        <dbReference type="ARBA" id="ARBA00002695"/>
    </source>
</evidence>
<proteinExistence type="inferred from homology"/>
<dbReference type="RefSeq" id="WP_135193444.1">
    <property type="nucleotide sequence ID" value="NZ_SPVH01000002.1"/>
</dbReference>
<dbReference type="Proteomes" id="UP000298216">
    <property type="component" value="Unassembled WGS sequence"/>
</dbReference>
<evidence type="ECO:0000256" key="7">
    <source>
        <dbReference type="ARBA" id="ARBA00022430"/>
    </source>
</evidence>
<organism evidence="12 13">
    <name type="scientific">Brevundimonas intermedia</name>
    <dbReference type="NCBI Taxonomy" id="74315"/>
    <lineage>
        <taxon>Bacteria</taxon>
        <taxon>Pseudomonadati</taxon>
        <taxon>Pseudomonadota</taxon>
        <taxon>Alphaproteobacteria</taxon>
        <taxon>Caulobacterales</taxon>
        <taxon>Caulobacteraceae</taxon>
        <taxon>Brevundimonas</taxon>
    </lineage>
</organism>
<dbReference type="OrthoDB" id="9777465at2"/>
<dbReference type="Pfam" id="PF00694">
    <property type="entry name" value="Aconitase_C"/>
    <property type="match status" value="1"/>
</dbReference>
<dbReference type="PANTHER" id="PTHR43345:SF5">
    <property type="entry name" value="3-ISOPROPYLMALATE DEHYDRATASE SMALL SUBUNIT"/>
    <property type="match status" value="1"/>
</dbReference>
<protein>
    <recommendedName>
        <fullName evidence="6">3-isopropylmalate dehydratase</fullName>
        <ecNumber evidence="6">4.2.1.33</ecNumber>
    </recommendedName>
</protein>
<dbReference type="InterPro" id="IPR004431">
    <property type="entry name" value="3-IsopropMal_deHydase_ssu"/>
</dbReference>
<dbReference type="NCBIfam" id="NF002458">
    <property type="entry name" value="PRK01641.1"/>
    <property type="match status" value="1"/>
</dbReference>
<dbReference type="InterPro" id="IPR033940">
    <property type="entry name" value="IPMI_Swivel"/>
</dbReference>
<evidence type="ECO:0000256" key="3">
    <source>
        <dbReference type="ARBA" id="ARBA00004729"/>
    </source>
</evidence>
<comment type="catalytic activity">
    <reaction evidence="1">
        <text>(2R,3S)-3-isopropylmalate = (2S)-2-isopropylmalate</text>
        <dbReference type="Rhea" id="RHEA:32287"/>
        <dbReference type="ChEBI" id="CHEBI:1178"/>
        <dbReference type="ChEBI" id="CHEBI:35121"/>
        <dbReference type="EC" id="4.2.1.33"/>
    </reaction>
</comment>
<evidence type="ECO:0000256" key="5">
    <source>
        <dbReference type="ARBA" id="ARBA00011271"/>
    </source>
</evidence>
<evidence type="ECO:0000313" key="13">
    <source>
        <dbReference type="Proteomes" id="UP000298216"/>
    </source>
</evidence>
<dbReference type="EMBL" id="SPVH01000002">
    <property type="protein sequence ID" value="TFW14052.1"/>
    <property type="molecule type" value="Genomic_DNA"/>
</dbReference>
<dbReference type="UniPathway" id="UPA00048">
    <property type="reaction ID" value="UER00071"/>
</dbReference>
<evidence type="ECO:0000256" key="6">
    <source>
        <dbReference type="ARBA" id="ARBA00011998"/>
    </source>
</evidence>
<keyword evidence="7" id="KW-0432">Leucine biosynthesis</keyword>
<comment type="pathway">
    <text evidence="3">Amino-acid biosynthesis; L-leucine biosynthesis; L-leucine from 3-methyl-2-oxobutanoate: step 2/4.</text>
</comment>
<reference evidence="12 13" key="1">
    <citation type="submission" date="2019-03" db="EMBL/GenBank/DDBJ databases">
        <title>Draft genome of Brevundimonas sp. a heavy metal resistant soil bacteria.</title>
        <authorList>
            <person name="Soto J."/>
        </authorList>
    </citation>
    <scope>NUCLEOTIDE SEQUENCE [LARGE SCALE GENOMIC DNA]</scope>
    <source>
        <strain evidence="12 13">B-10</strain>
    </source>
</reference>
<dbReference type="Gene3D" id="3.20.19.10">
    <property type="entry name" value="Aconitase, domain 4"/>
    <property type="match status" value="1"/>
</dbReference>
<dbReference type="InterPro" id="IPR000573">
    <property type="entry name" value="AconitaseA/IPMdHydase_ssu_swvl"/>
</dbReference>
<gene>
    <name evidence="12" type="primary">leuD</name>
    <name evidence="12" type="ORF">EGY25_02250</name>
</gene>
<keyword evidence="9 12" id="KW-0456">Lyase</keyword>
<keyword evidence="8" id="KW-0028">Amino-acid biosynthesis</keyword>
<dbReference type="GO" id="GO:0009316">
    <property type="term" value="C:3-isopropylmalate dehydratase complex"/>
    <property type="evidence" value="ECO:0007669"/>
    <property type="project" value="InterPro"/>
</dbReference>
<comment type="function">
    <text evidence="2">Catalyzes the isomerization between 2-isopropylmalate and 3-isopropylmalate, via the formation of 2-isopropylmaleate.</text>
</comment>
<comment type="subunit">
    <text evidence="5">Heterodimer of LeuC and LeuD.</text>
</comment>
<dbReference type="PANTHER" id="PTHR43345">
    <property type="entry name" value="3-ISOPROPYLMALATE DEHYDRATASE SMALL SUBUNIT 2-RELATED-RELATED"/>
    <property type="match status" value="1"/>
</dbReference>
<dbReference type="EC" id="4.2.1.33" evidence="6"/>
<dbReference type="NCBIfam" id="TIGR00171">
    <property type="entry name" value="leuD"/>
    <property type="match status" value="1"/>
</dbReference>
<evidence type="ECO:0000256" key="10">
    <source>
        <dbReference type="ARBA" id="ARBA00023304"/>
    </source>
</evidence>